<dbReference type="EMBL" id="LFRF01000003">
    <property type="protein sequence ID" value="KND93671.1"/>
    <property type="molecule type" value="Genomic_DNA"/>
</dbReference>
<organism evidence="1 2">
    <name type="scientific">Tolypocladium ophioglossoides (strain CBS 100239)</name>
    <name type="common">Snaketongue truffleclub</name>
    <name type="synonym">Elaphocordyceps ophioglossoides</name>
    <dbReference type="NCBI Taxonomy" id="1163406"/>
    <lineage>
        <taxon>Eukaryota</taxon>
        <taxon>Fungi</taxon>
        <taxon>Dikarya</taxon>
        <taxon>Ascomycota</taxon>
        <taxon>Pezizomycotina</taxon>
        <taxon>Sordariomycetes</taxon>
        <taxon>Hypocreomycetidae</taxon>
        <taxon>Hypocreales</taxon>
        <taxon>Ophiocordycipitaceae</taxon>
        <taxon>Tolypocladium</taxon>
    </lineage>
</organism>
<gene>
    <name evidence="1" type="ORF">TOPH_01607</name>
</gene>
<name>A0A0L0NHV0_TOLOC</name>
<sequence length="345" mass="35549">MVFSTTGTMEATSTTASPVRGVWLRCLRIASAPLLSPMPQSPSPTTVSNLVTSGSAAMTLSSASVNTAAAAPGSIFSPLGFTSRLVPASSVRVAVLRASQVIFWIGVAQPVTSLGASSSSTMPGPPTSVLTTLSSDTLKPSPLRLVMKVPLRMRTGWMPYLLPSWDTTSLVMPPSSSTLTPPRLLMSRTTSLELTLRNARSASLASSSCASILPTSCGRSICPRPEPGSLWMPMPISTAPGASLSSAASAARPGTWTCSRLAPTLTRFTAARRATLATSSSGRPMAASAPAIFSTSTVPAMPRLPTLPALALPTPTSFPTTTISTAWPAARAFSTAMPKLSTSPV</sequence>
<comment type="caution">
    <text evidence="1">The sequence shown here is derived from an EMBL/GenBank/DDBJ whole genome shotgun (WGS) entry which is preliminary data.</text>
</comment>
<evidence type="ECO:0000313" key="2">
    <source>
        <dbReference type="Proteomes" id="UP000036947"/>
    </source>
</evidence>
<dbReference type="AlphaFoldDB" id="A0A0L0NHV0"/>
<keyword evidence="2" id="KW-1185">Reference proteome</keyword>
<proteinExistence type="predicted"/>
<dbReference type="Proteomes" id="UP000036947">
    <property type="component" value="Unassembled WGS sequence"/>
</dbReference>
<protein>
    <submittedName>
        <fullName evidence="1">Uncharacterized protein</fullName>
    </submittedName>
</protein>
<accession>A0A0L0NHV0</accession>
<reference evidence="1 2" key="1">
    <citation type="journal article" date="2015" name="BMC Genomics">
        <title>The genome of the truffle-parasite Tolypocladium ophioglossoides and the evolution of antifungal peptaibiotics.</title>
        <authorList>
            <person name="Quandt C.A."/>
            <person name="Bushley K.E."/>
            <person name="Spatafora J.W."/>
        </authorList>
    </citation>
    <scope>NUCLEOTIDE SEQUENCE [LARGE SCALE GENOMIC DNA]</scope>
    <source>
        <strain evidence="1 2">CBS 100239</strain>
    </source>
</reference>
<evidence type="ECO:0000313" key="1">
    <source>
        <dbReference type="EMBL" id="KND93671.1"/>
    </source>
</evidence>